<evidence type="ECO:0000256" key="1">
    <source>
        <dbReference type="SAM" id="Phobius"/>
    </source>
</evidence>
<keyword evidence="1" id="KW-0812">Transmembrane</keyword>
<name>M0HD28_HALEO</name>
<evidence type="ECO:0000313" key="2">
    <source>
        <dbReference type="EMBL" id="ELZ81713.1"/>
    </source>
</evidence>
<keyword evidence="2" id="KW-0378">Hydrolase</keyword>
<gene>
    <name evidence="2" type="ORF">C453_16894</name>
</gene>
<keyword evidence="1" id="KW-1133">Transmembrane helix</keyword>
<proteinExistence type="predicted"/>
<dbReference type="OrthoDB" id="200338at2157"/>
<dbReference type="InterPro" id="IPR007404">
    <property type="entry name" value="YdjM-like"/>
</dbReference>
<keyword evidence="1" id="KW-0472">Membrane</keyword>
<dbReference type="Proteomes" id="UP000011612">
    <property type="component" value="Unassembled WGS sequence"/>
</dbReference>
<feature type="transmembrane region" description="Helical" evidence="1">
    <location>
        <begin position="87"/>
        <end position="109"/>
    </location>
</feature>
<dbReference type="AlphaFoldDB" id="M0HD28"/>
<dbReference type="PATRIC" id="fig|1230453.4.peg.3369"/>
<protein>
    <submittedName>
        <fullName evidence="2">Putative membrane-bound metal-dependent hydrolase</fullName>
    </submittedName>
</protein>
<feature type="transmembrane region" description="Helical" evidence="1">
    <location>
        <begin position="60"/>
        <end position="78"/>
    </location>
</feature>
<keyword evidence="3" id="KW-1185">Reference proteome</keyword>
<dbReference type="EMBL" id="AOLK01000023">
    <property type="protein sequence ID" value="ELZ81713.1"/>
    <property type="molecule type" value="Genomic_DNA"/>
</dbReference>
<feature type="transmembrane region" description="Helical" evidence="1">
    <location>
        <begin position="148"/>
        <end position="167"/>
    </location>
</feature>
<evidence type="ECO:0000313" key="3">
    <source>
        <dbReference type="Proteomes" id="UP000011612"/>
    </source>
</evidence>
<accession>M0HD28</accession>
<dbReference type="GO" id="GO:0016787">
    <property type="term" value="F:hydrolase activity"/>
    <property type="evidence" value="ECO:0007669"/>
    <property type="project" value="UniProtKB-KW"/>
</dbReference>
<dbReference type="RefSeq" id="WP_008326324.1">
    <property type="nucleotide sequence ID" value="NZ_AOLK01000023.1"/>
</dbReference>
<dbReference type="Pfam" id="PF04307">
    <property type="entry name" value="YdjM"/>
    <property type="match status" value="1"/>
</dbReference>
<sequence length="178" mass="19944">MFPFGHLAFGYLSYVFTRLARRQPLPQGWLVGCVVLGTQLPDLVDKPLTYAGVLPSGRTLGHSLFFAVPLLVGVGWWAHNAGYDEHAIAWGVGLVSHYVGDVYSLVLAGDWWTMRFLLWPVFPTVLYPDADAIPPWVRVVNSLGDPRFRVQNALFALAGVLWIASVIRRRWGARQNKE</sequence>
<comment type="caution">
    <text evidence="2">The sequence shown here is derived from an EMBL/GenBank/DDBJ whole genome shotgun (WGS) entry which is preliminary data.</text>
</comment>
<reference evidence="2 3" key="1">
    <citation type="journal article" date="2014" name="PLoS Genet.">
        <title>Phylogenetically driven sequencing of extremely halophilic archaea reveals strategies for static and dynamic osmo-response.</title>
        <authorList>
            <person name="Becker E.A."/>
            <person name="Seitzer P.M."/>
            <person name="Tritt A."/>
            <person name="Larsen D."/>
            <person name="Krusor M."/>
            <person name="Yao A.I."/>
            <person name="Wu D."/>
            <person name="Madern D."/>
            <person name="Eisen J.A."/>
            <person name="Darling A.E."/>
            <person name="Facciotti M.T."/>
        </authorList>
    </citation>
    <scope>NUCLEOTIDE SEQUENCE [LARGE SCALE GENOMIC DNA]</scope>
    <source>
        <strain evidence="2 3">ATCC BAA-1513</strain>
    </source>
</reference>
<organism evidence="2 3">
    <name type="scientific">Haloferax elongans ATCC BAA-1513</name>
    <dbReference type="NCBI Taxonomy" id="1230453"/>
    <lineage>
        <taxon>Archaea</taxon>
        <taxon>Methanobacteriati</taxon>
        <taxon>Methanobacteriota</taxon>
        <taxon>Stenosarchaea group</taxon>
        <taxon>Halobacteria</taxon>
        <taxon>Halobacteriales</taxon>
        <taxon>Haloferacaceae</taxon>
        <taxon>Haloferax</taxon>
    </lineage>
</organism>